<evidence type="ECO:0008006" key="4">
    <source>
        <dbReference type="Google" id="ProtNLM"/>
    </source>
</evidence>
<sequence>TLSLLAVFALGSVAPASAQLLGAGRLPISYRTWKVETDSTETTISQLHVPVVASLRLGENADLVISTAYGSSDLSPDAGDDLSLAGASGIKAQLFVRMLENRLLLQGGTNVPTGGTGLELDELTVVQALSAPLLGFRLKHYGEGWNAGGGGALAFPVGESATFALGGGFVHRGAYEFVAGDDDYQPGSEVSASAGLDFQSGDAPVLRLDASYRAFGADQLGGQDIFDEGDQIELQAAAGTPPAPFAASARVRSVVKQDNTAFSSAGEAVEKATLAAGHSVQVDGDLSYALSPRARFGIAGSFLQFAGAEDASQDGHTLGVGPLVDLVFGDRGRVSVQAQWLKGKTNDVDGVAGLDLSGFDVSFGLYYAPGW</sequence>
<feature type="non-terminal residue" evidence="2">
    <location>
        <position position="1"/>
    </location>
</feature>
<keyword evidence="1" id="KW-0732">Signal</keyword>
<dbReference type="AlphaFoldDB" id="A0A956M154"/>
<feature type="signal peptide" evidence="1">
    <location>
        <begin position="1"/>
        <end position="18"/>
    </location>
</feature>
<proteinExistence type="predicted"/>
<evidence type="ECO:0000256" key="1">
    <source>
        <dbReference type="SAM" id="SignalP"/>
    </source>
</evidence>
<feature type="chain" id="PRO_5037328429" description="Transporter" evidence="1">
    <location>
        <begin position="19"/>
        <end position="371"/>
    </location>
</feature>
<gene>
    <name evidence="2" type="ORF">KC729_14500</name>
</gene>
<dbReference type="Proteomes" id="UP000697710">
    <property type="component" value="Unassembled WGS sequence"/>
</dbReference>
<evidence type="ECO:0000313" key="2">
    <source>
        <dbReference type="EMBL" id="MCA9728898.1"/>
    </source>
</evidence>
<dbReference type="EMBL" id="JAGQHR010000507">
    <property type="protein sequence ID" value="MCA9728898.1"/>
    <property type="molecule type" value="Genomic_DNA"/>
</dbReference>
<protein>
    <recommendedName>
        <fullName evidence="4">Transporter</fullName>
    </recommendedName>
</protein>
<reference evidence="2" key="2">
    <citation type="journal article" date="2021" name="Microbiome">
        <title>Successional dynamics and alternative stable states in a saline activated sludge microbial community over 9 years.</title>
        <authorList>
            <person name="Wang Y."/>
            <person name="Ye J."/>
            <person name="Ju F."/>
            <person name="Liu L."/>
            <person name="Boyd J.A."/>
            <person name="Deng Y."/>
            <person name="Parks D.H."/>
            <person name="Jiang X."/>
            <person name="Yin X."/>
            <person name="Woodcroft B.J."/>
            <person name="Tyson G.W."/>
            <person name="Hugenholtz P."/>
            <person name="Polz M.F."/>
            <person name="Zhang T."/>
        </authorList>
    </citation>
    <scope>NUCLEOTIDE SEQUENCE</scope>
    <source>
        <strain evidence="2">HKST-UBA01</strain>
    </source>
</reference>
<evidence type="ECO:0000313" key="3">
    <source>
        <dbReference type="Proteomes" id="UP000697710"/>
    </source>
</evidence>
<reference evidence="2" key="1">
    <citation type="submission" date="2020-04" db="EMBL/GenBank/DDBJ databases">
        <authorList>
            <person name="Zhang T."/>
        </authorList>
    </citation>
    <scope>NUCLEOTIDE SEQUENCE</scope>
    <source>
        <strain evidence="2">HKST-UBA01</strain>
    </source>
</reference>
<accession>A0A956M154</accession>
<comment type="caution">
    <text evidence="2">The sequence shown here is derived from an EMBL/GenBank/DDBJ whole genome shotgun (WGS) entry which is preliminary data.</text>
</comment>
<name>A0A956M154_UNCEI</name>
<organism evidence="2 3">
    <name type="scientific">Eiseniibacteriota bacterium</name>
    <dbReference type="NCBI Taxonomy" id="2212470"/>
    <lineage>
        <taxon>Bacteria</taxon>
        <taxon>Candidatus Eiseniibacteriota</taxon>
    </lineage>
</organism>